<protein>
    <submittedName>
        <fullName evidence="7">Diguanylate cyclase</fullName>
    </submittedName>
</protein>
<dbReference type="Proteomes" id="UP000009315">
    <property type="component" value="Unassembled WGS sequence"/>
</dbReference>
<dbReference type="GO" id="GO:0043709">
    <property type="term" value="P:cell adhesion involved in single-species biofilm formation"/>
    <property type="evidence" value="ECO:0007669"/>
    <property type="project" value="TreeGrafter"/>
</dbReference>
<reference evidence="7 8" key="1">
    <citation type="journal article" date="2013" name="Genome Announc.">
        <title>Genome Sequence of the Sulfate-Reducing Bacterium Desulfotomaculum hydrothermale Lam5(T).</title>
        <authorList>
            <person name="Amin O."/>
            <person name="Fardeau M.L."/>
            <person name="Valette O."/>
            <person name="Hirschler-Rea A."/>
            <person name="Barbe V."/>
            <person name="Medigue C."/>
            <person name="Vacherie B."/>
            <person name="Ollivier B."/>
            <person name="Bertin P.N."/>
            <person name="Dolla A."/>
        </authorList>
    </citation>
    <scope>NUCLEOTIDE SEQUENCE [LARGE SCALE GENOMIC DNA]</scope>
    <source>
        <strain evidence="8">Lam5 / DSM 18033</strain>
    </source>
</reference>
<organism evidence="7 8">
    <name type="scientific">Desulforamulus hydrothermalis Lam5 = DSM 18033</name>
    <dbReference type="NCBI Taxonomy" id="1121428"/>
    <lineage>
        <taxon>Bacteria</taxon>
        <taxon>Bacillati</taxon>
        <taxon>Bacillota</taxon>
        <taxon>Clostridia</taxon>
        <taxon>Eubacteriales</taxon>
        <taxon>Peptococcaceae</taxon>
        <taxon>Desulforamulus</taxon>
    </lineage>
</organism>
<comment type="subcellular location">
    <subcellularLocation>
        <location evidence="1">Membrane</location>
        <topology evidence="1">Multi-pass membrane protein</topology>
    </subcellularLocation>
</comment>
<dbReference type="AlphaFoldDB" id="K8E045"/>
<dbReference type="GO" id="GO:0052621">
    <property type="term" value="F:diguanylate cyclase activity"/>
    <property type="evidence" value="ECO:0007669"/>
    <property type="project" value="TreeGrafter"/>
</dbReference>
<evidence type="ECO:0000256" key="1">
    <source>
        <dbReference type="ARBA" id="ARBA00004141"/>
    </source>
</evidence>
<dbReference type="EMBL" id="CAOS01000013">
    <property type="protein sequence ID" value="CCO08837.1"/>
    <property type="molecule type" value="Genomic_DNA"/>
</dbReference>
<proteinExistence type="predicted"/>
<dbReference type="RefSeq" id="WP_008412472.1">
    <property type="nucleotide sequence ID" value="NZ_CAOS01000013.1"/>
</dbReference>
<evidence type="ECO:0000256" key="2">
    <source>
        <dbReference type="ARBA" id="ARBA00022692"/>
    </source>
</evidence>
<gene>
    <name evidence="7" type="ORF">DESHY_60009</name>
</gene>
<dbReference type="PROSITE" id="PS50887">
    <property type="entry name" value="GGDEF"/>
    <property type="match status" value="1"/>
</dbReference>
<dbReference type="STRING" id="1121428.DESHY_60009"/>
<evidence type="ECO:0000259" key="6">
    <source>
        <dbReference type="PROSITE" id="PS50887"/>
    </source>
</evidence>
<dbReference type="InterPro" id="IPR000160">
    <property type="entry name" value="GGDEF_dom"/>
</dbReference>
<sequence length="409" mass="45686">MNPASVRNLQRKCFYALTTLALLATAGYLNLYQIIETQEVSAAVINLSGRQRMLTQKAALLSLQLVESKRPEQQQKIRRELTEVITLLEKTHQGLIHGDAARHLPSHLSAQMRAIYFEPPDRLDIKMQTFIAASRALLKETNNNLSYNNPRLQYILSAAQGELLQTIDKAVSQYQAESEKANRKIQNFALTVLIVTLLVLTLEALLIFRPMIRLLRREAKQLSDYNIQLQQLSTHDALTGIANRRSFDEFIHRRWQQAAGELSWLAVIMVDIDYFKNYNDTYGHQAGDACLRQVAASLRDSLHQSAGLVARYGGEEFAVVLPNTDLKSAYTAAEILRQSIEDRCIPHLGSHCSKYVTVSLGVAATIPSLSGSPQSLIEQADQALYRAKNEGRNRVCTAASIITGAVSLL</sequence>
<dbReference type="NCBIfam" id="TIGR00254">
    <property type="entry name" value="GGDEF"/>
    <property type="match status" value="1"/>
</dbReference>
<evidence type="ECO:0000256" key="3">
    <source>
        <dbReference type="ARBA" id="ARBA00022989"/>
    </source>
</evidence>
<evidence type="ECO:0000313" key="8">
    <source>
        <dbReference type="Proteomes" id="UP000009315"/>
    </source>
</evidence>
<dbReference type="GO" id="GO:0005886">
    <property type="term" value="C:plasma membrane"/>
    <property type="evidence" value="ECO:0007669"/>
    <property type="project" value="TreeGrafter"/>
</dbReference>
<keyword evidence="2 5" id="KW-0812">Transmembrane</keyword>
<dbReference type="InterPro" id="IPR029787">
    <property type="entry name" value="Nucleotide_cyclase"/>
</dbReference>
<dbReference type="eggNOG" id="COG3706">
    <property type="taxonomic scope" value="Bacteria"/>
</dbReference>
<dbReference type="Pfam" id="PF00990">
    <property type="entry name" value="GGDEF"/>
    <property type="match status" value="1"/>
</dbReference>
<dbReference type="FunFam" id="3.30.70.270:FF:000001">
    <property type="entry name" value="Diguanylate cyclase domain protein"/>
    <property type="match status" value="1"/>
</dbReference>
<dbReference type="Pfam" id="PF13675">
    <property type="entry name" value="PilJ"/>
    <property type="match status" value="1"/>
</dbReference>
<dbReference type="Gene3D" id="3.30.70.270">
    <property type="match status" value="1"/>
</dbReference>
<feature type="transmembrane region" description="Helical" evidence="5">
    <location>
        <begin position="188"/>
        <end position="208"/>
    </location>
</feature>
<comment type="caution">
    <text evidence="7">The sequence shown here is derived from an EMBL/GenBank/DDBJ whole genome shotgun (WGS) entry which is preliminary data.</text>
</comment>
<feature type="domain" description="GGDEF" evidence="6">
    <location>
        <begin position="263"/>
        <end position="400"/>
    </location>
</feature>
<keyword evidence="8" id="KW-1185">Reference proteome</keyword>
<evidence type="ECO:0000313" key="7">
    <source>
        <dbReference type="EMBL" id="CCO08837.1"/>
    </source>
</evidence>
<dbReference type="CDD" id="cd01949">
    <property type="entry name" value="GGDEF"/>
    <property type="match status" value="1"/>
</dbReference>
<keyword evidence="3 5" id="KW-1133">Transmembrane helix</keyword>
<accession>K8E045</accession>
<dbReference type="PANTHER" id="PTHR45138:SF9">
    <property type="entry name" value="DIGUANYLATE CYCLASE DGCM-RELATED"/>
    <property type="match status" value="1"/>
</dbReference>
<dbReference type="SUPFAM" id="SSF55073">
    <property type="entry name" value="Nucleotide cyclase"/>
    <property type="match status" value="1"/>
</dbReference>
<name>K8E045_9FIRM</name>
<evidence type="ECO:0000256" key="4">
    <source>
        <dbReference type="ARBA" id="ARBA00023136"/>
    </source>
</evidence>
<dbReference type="InterPro" id="IPR043128">
    <property type="entry name" value="Rev_trsase/Diguanyl_cyclase"/>
</dbReference>
<dbReference type="PANTHER" id="PTHR45138">
    <property type="entry name" value="REGULATORY COMPONENTS OF SENSORY TRANSDUCTION SYSTEM"/>
    <property type="match status" value="1"/>
</dbReference>
<evidence type="ECO:0000256" key="5">
    <source>
        <dbReference type="SAM" id="Phobius"/>
    </source>
</evidence>
<dbReference type="OrthoDB" id="9783388at2"/>
<keyword evidence="4 5" id="KW-0472">Membrane</keyword>
<dbReference type="eggNOG" id="COG4191">
    <property type="taxonomic scope" value="Bacteria"/>
</dbReference>
<dbReference type="SMART" id="SM00267">
    <property type="entry name" value="GGDEF"/>
    <property type="match status" value="1"/>
</dbReference>
<dbReference type="GO" id="GO:1902201">
    <property type="term" value="P:negative regulation of bacterial-type flagellum-dependent cell motility"/>
    <property type="evidence" value="ECO:0007669"/>
    <property type="project" value="TreeGrafter"/>
</dbReference>
<dbReference type="InterPro" id="IPR050469">
    <property type="entry name" value="Diguanylate_Cyclase"/>
</dbReference>
<dbReference type="InterPro" id="IPR029095">
    <property type="entry name" value="NarX-like_N"/>
</dbReference>